<feature type="transmembrane region" description="Helical" evidence="2">
    <location>
        <begin position="206"/>
        <end position="224"/>
    </location>
</feature>
<organism evidence="3 4">
    <name type="scientific">Lawsonella clevelandensis</name>
    <dbReference type="NCBI Taxonomy" id="1528099"/>
    <lineage>
        <taxon>Bacteria</taxon>
        <taxon>Bacillati</taxon>
        <taxon>Actinomycetota</taxon>
        <taxon>Actinomycetes</taxon>
        <taxon>Mycobacteriales</taxon>
        <taxon>Lawsonellaceae</taxon>
        <taxon>Lawsonella</taxon>
    </lineage>
</organism>
<dbReference type="PIRSF" id="PIRSF010219">
    <property type="entry name" value="UCP010219"/>
    <property type="match status" value="1"/>
</dbReference>
<name>A0A5E3ZWB2_9ACTN</name>
<dbReference type="Pfam" id="PF11361">
    <property type="entry name" value="DUF3159"/>
    <property type="match status" value="1"/>
</dbReference>
<keyword evidence="2" id="KW-0812">Transmembrane</keyword>
<dbReference type="GeneID" id="84894147"/>
<keyword evidence="4" id="KW-1185">Reference proteome</keyword>
<feature type="transmembrane region" description="Helical" evidence="2">
    <location>
        <begin position="73"/>
        <end position="90"/>
    </location>
</feature>
<feature type="transmembrane region" description="Helical" evidence="2">
    <location>
        <begin position="121"/>
        <end position="142"/>
    </location>
</feature>
<dbReference type="RefSeq" id="WP_063665716.1">
    <property type="nucleotide sequence ID" value="NZ_CAJPTR010000010.1"/>
</dbReference>
<evidence type="ECO:0000256" key="1">
    <source>
        <dbReference type="SAM" id="MobiDB-lite"/>
    </source>
</evidence>
<evidence type="ECO:0000313" key="4">
    <source>
        <dbReference type="Proteomes" id="UP000324288"/>
    </source>
</evidence>
<feature type="region of interest" description="Disordered" evidence="1">
    <location>
        <begin position="1"/>
        <end position="21"/>
    </location>
</feature>
<protein>
    <recommendedName>
        <fullName evidence="5">DUF3159 domain-containing protein</fullName>
    </recommendedName>
</protein>
<reference evidence="3 4" key="1">
    <citation type="submission" date="2019-04" db="EMBL/GenBank/DDBJ databases">
        <authorList>
            <person name="Seth-Smith MB H."/>
            <person name="Seth-Smith H."/>
        </authorList>
    </citation>
    <scope>NUCLEOTIDE SEQUENCE [LARGE SCALE GENOMIC DNA]</scope>
    <source>
        <strain evidence="3">USB-603019</strain>
    </source>
</reference>
<evidence type="ECO:0000313" key="3">
    <source>
        <dbReference type="EMBL" id="VHN99661.1"/>
    </source>
</evidence>
<dbReference type="Proteomes" id="UP000324288">
    <property type="component" value="Chromosome"/>
</dbReference>
<dbReference type="OrthoDB" id="5244221at2"/>
<dbReference type="InterPro" id="IPR016566">
    <property type="entry name" value="UCP010219"/>
</dbReference>
<keyword evidence="2" id="KW-1133">Transmembrane helix</keyword>
<proteinExistence type="predicted"/>
<feature type="transmembrane region" description="Helical" evidence="2">
    <location>
        <begin position="50"/>
        <end position="67"/>
    </location>
</feature>
<dbReference type="EMBL" id="LR584267">
    <property type="protein sequence ID" value="VHN99661.1"/>
    <property type="molecule type" value="Genomic_DNA"/>
</dbReference>
<evidence type="ECO:0000256" key="2">
    <source>
        <dbReference type="SAM" id="Phobius"/>
    </source>
</evidence>
<dbReference type="AlphaFoldDB" id="A0A5E3ZWB2"/>
<accession>A0A5E3ZWB2</accession>
<gene>
    <name evidence="3" type="ORF">LC603019_00139</name>
</gene>
<feature type="transmembrane region" description="Helical" evidence="2">
    <location>
        <begin position="97"/>
        <end position="115"/>
    </location>
</feature>
<evidence type="ECO:0008006" key="5">
    <source>
        <dbReference type="Google" id="ProtNLM"/>
    </source>
</evidence>
<keyword evidence="2" id="KW-0472">Membrane</keyword>
<sequence length="252" mass="27854">MTAPDPTDPQRTDECPSLPPAEIENDFHAEDSVHAEIEETLLERMGGWQGLVYSTLPVLIFVPVNAWKGLQPAIWGALAVALVIFIARLIRKEKLTPAVSGFLAVVLCAFIAYRMGNAKGYFVWGIWISAAYAVLSIISMIVRWPIVGVVWNALNGLGQDWHADKNCRRWYDLATFAWVLVFAARFVVQQWLYVEEAATALGVTRIIMGWPLTILAVVVTVWTVRKATVAELAPAVETVSSGENSTRSDLAE</sequence>
<feature type="transmembrane region" description="Helical" evidence="2">
    <location>
        <begin position="173"/>
        <end position="194"/>
    </location>
</feature>